<sequence>MGMAFALLRRRHRATGREATPLPPGSGALECVVLDPVRLPLHRADVSVRDAHGQEVVRGQTDPNGRFTATVRPGSYGLAVTSEGFQPVRRNCAATDGLRTALEPIAMDLAPQPALPTPGVWRLDPDHSAVRFVARHIGLAAVHGRFNQFEGTMAIGERMEDSRIEVAIDTASIDTGVRQRDEHLRSAEFLNAATYPHMHFASDRFVHRGGSRWSVQGALNLHGVSRSIALDTRYLGLGTGISGETRAACTAAAELHREDFTLDWRTMLSRGIAVVGATIRVELDIQAVPDA</sequence>
<evidence type="ECO:0000313" key="4">
    <source>
        <dbReference type="Proteomes" id="UP000588098"/>
    </source>
</evidence>
<dbReference type="SUPFAM" id="SSF101874">
    <property type="entry name" value="YceI-like"/>
    <property type="match status" value="1"/>
</dbReference>
<dbReference type="Proteomes" id="UP000588098">
    <property type="component" value="Unassembled WGS sequence"/>
</dbReference>
<proteinExistence type="inferred from homology"/>
<evidence type="ECO:0000256" key="1">
    <source>
        <dbReference type="ARBA" id="ARBA00008812"/>
    </source>
</evidence>
<dbReference type="PANTHER" id="PTHR34406:SF1">
    <property type="entry name" value="PROTEIN YCEI"/>
    <property type="match status" value="1"/>
</dbReference>
<gene>
    <name evidence="3" type="ORF">FHS42_004874</name>
</gene>
<name>A0A7W9QCP9_9ACTN</name>
<evidence type="ECO:0000313" key="3">
    <source>
        <dbReference type="EMBL" id="MBB5937790.1"/>
    </source>
</evidence>
<dbReference type="InterPro" id="IPR036761">
    <property type="entry name" value="TTHA0802/YceI-like_sf"/>
</dbReference>
<dbReference type="PANTHER" id="PTHR34406">
    <property type="entry name" value="PROTEIN YCEI"/>
    <property type="match status" value="1"/>
</dbReference>
<dbReference type="InterPro" id="IPR008969">
    <property type="entry name" value="CarboxyPept-like_regulatory"/>
</dbReference>
<dbReference type="InterPro" id="IPR007372">
    <property type="entry name" value="Lipid/polyisoprenoid-bd_YceI"/>
</dbReference>
<dbReference type="SUPFAM" id="SSF49464">
    <property type="entry name" value="Carboxypeptidase regulatory domain-like"/>
    <property type="match status" value="1"/>
</dbReference>
<evidence type="ECO:0000259" key="2">
    <source>
        <dbReference type="SMART" id="SM00867"/>
    </source>
</evidence>
<dbReference type="Pfam" id="PF04264">
    <property type="entry name" value="YceI"/>
    <property type="match status" value="1"/>
</dbReference>
<accession>A0A7W9QCP9</accession>
<dbReference type="Gene3D" id="2.60.40.1120">
    <property type="entry name" value="Carboxypeptidase-like, regulatory domain"/>
    <property type="match status" value="1"/>
</dbReference>
<dbReference type="Gene3D" id="2.40.128.110">
    <property type="entry name" value="Lipid/polyisoprenoid-binding, YceI-like"/>
    <property type="match status" value="1"/>
</dbReference>
<feature type="domain" description="Lipid/polyisoprenoid-binding YceI-like" evidence="2">
    <location>
        <begin position="120"/>
        <end position="288"/>
    </location>
</feature>
<comment type="caution">
    <text evidence="3">The sequence shown here is derived from an EMBL/GenBank/DDBJ whole genome shotgun (WGS) entry which is preliminary data.</text>
</comment>
<organism evidence="3 4">
    <name type="scientific">Streptomyces zagrosensis</name>
    <dbReference type="NCBI Taxonomy" id="1042984"/>
    <lineage>
        <taxon>Bacteria</taxon>
        <taxon>Bacillati</taxon>
        <taxon>Actinomycetota</taxon>
        <taxon>Actinomycetes</taxon>
        <taxon>Kitasatosporales</taxon>
        <taxon>Streptomycetaceae</taxon>
        <taxon>Streptomyces</taxon>
    </lineage>
</organism>
<protein>
    <submittedName>
        <fullName evidence="3">Polyisoprenoid-binding protein YceI</fullName>
    </submittedName>
</protein>
<comment type="similarity">
    <text evidence="1">Belongs to the UPF0312 family.</text>
</comment>
<reference evidence="3 4" key="1">
    <citation type="submission" date="2020-08" db="EMBL/GenBank/DDBJ databases">
        <title>Genomic Encyclopedia of Type Strains, Phase III (KMG-III): the genomes of soil and plant-associated and newly described type strains.</title>
        <authorList>
            <person name="Whitman W."/>
        </authorList>
    </citation>
    <scope>NUCLEOTIDE SEQUENCE [LARGE SCALE GENOMIC DNA]</scope>
    <source>
        <strain evidence="3 4">CECT 8305</strain>
    </source>
</reference>
<dbReference type="SMART" id="SM00867">
    <property type="entry name" value="YceI"/>
    <property type="match status" value="1"/>
</dbReference>
<keyword evidence="4" id="KW-1185">Reference proteome</keyword>
<dbReference type="Pfam" id="PF13620">
    <property type="entry name" value="CarboxypepD_reg"/>
    <property type="match status" value="1"/>
</dbReference>
<dbReference type="AlphaFoldDB" id="A0A7W9QCP9"/>
<dbReference type="EMBL" id="JACHJL010000013">
    <property type="protein sequence ID" value="MBB5937790.1"/>
    <property type="molecule type" value="Genomic_DNA"/>
</dbReference>